<gene>
    <name evidence="1" type="ORF">GCM10009754_31840</name>
</gene>
<comment type="caution">
    <text evidence="1">The sequence shown here is derived from an EMBL/GenBank/DDBJ whole genome shotgun (WGS) entry which is preliminary data.</text>
</comment>
<keyword evidence="2" id="KW-1185">Reference proteome</keyword>
<dbReference type="InterPro" id="IPR036291">
    <property type="entry name" value="NAD(P)-bd_dom_sf"/>
</dbReference>
<protein>
    <submittedName>
        <fullName evidence="1">Saccharopine dehydrogenase NADP-binding domain-containing protein</fullName>
    </submittedName>
</protein>
<evidence type="ECO:0000313" key="2">
    <source>
        <dbReference type="Proteomes" id="UP001501116"/>
    </source>
</evidence>
<organism evidence="1 2">
    <name type="scientific">Amycolatopsis minnesotensis</name>
    <dbReference type="NCBI Taxonomy" id="337894"/>
    <lineage>
        <taxon>Bacteria</taxon>
        <taxon>Bacillati</taxon>
        <taxon>Actinomycetota</taxon>
        <taxon>Actinomycetes</taxon>
        <taxon>Pseudonocardiales</taxon>
        <taxon>Pseudonocardiaceae</taxon>
        <taxon>Amycolatopsis</taxon>
    </lineage>
</organism>
<dbReference type="SUPFAM" id="SSF51735">
    <property type="entry name" value="NAD(P)-binding Rossmann-fold domains"/>
    <property type="match status" value="1"/>
</dbReference>
<reference evidence="2" key="1">
    <citation type="journal article" date="2019" name="Int. J. Syst. Evol. Microbiol.">
        <title>The Global Catalogue of Microorganisms (GCM) 10K type strain sequencing project: providing services to taxonomists for standard genome sequencing and annotation.</title>
        <authorList>
            <consortium name="The Broad Institute Genomics Platform"/>
            <consortium name="The Broad Institute Genome Sequencing Center for Infectious Disease"/>
            <person name="Wu L."/>
            <person name="Ma J."/>
        </authorList>
    </citation>
    <scope>NUCLEOTIDE SEQUENCE [LARGE SCALE GENOMIC DNA]</scope>
    <source>
        <strain evidence="2">JCM 14545</strain>
    </source>
</reference>
<dbReference type="PANTHER" id="PTHR43781">
    <property type="entry name" value="SACCHAROPINE DEHYDROGENASE"/>
    <property type="match status" value="1"/>
</dbReference>
<evidence type="ECO:0000313" key="1">
    <source>
        <dbReference type="EMBL" id="GAA1959049.1"/>
    </source>
</evidence>
<dbReference type="PANTHER" id="PTHR43781:SF1">
    <property type="entry name" value="SACCHAROPINE DEHYDROGENASE"/>
    <property type="match status" value="1"/>
</dbReference>
<dbReference type="EMBL" id="BAAANN010000011">
    <property type="protein sequence ID" value="GAA1959049.1"/>
    <property type="molecule type" value="Genomic_DNA"/>
</dbReference>
<dbReference type="Gene3D" id="3.40.50.720">
    <property type="entry name" value="NAD(P)-binding Rossmann-like Domain"/>
    <property type="match status" value="1"/>
</dbReference>
<accession>A0ABP5C9K3</accession>
<dbReference type="RefSeq" id="WP_344418370.1">
    <property type="nucleotide sequence ID" value="NZ_BAAANN010000011.1"/>
</dbReference>
<sequence length="333" mass="33939">MIAVLGASGAVGRGVLAALRSRGIPVRGGSRSSGVDLFDDHSLATFVDGARLVVNCAGPSHGVARRVALAAMRAGADHVDAGGDGVRVTPAPGRAAVFAAGAAPGLSGVLPRALARRFDEVRSLVSYSGVRDRFTTAGAEDFLHGGSEAGAGWRRGQRVSSAVSRVDDLTLPRLPLPVVALPFFDEESASVARALSLVDATRYAFFEDGRLLAALGRVRGQRVDDAVRSLREAAALDTAGRATHATLLVQLDGTSDGAVVTRTAIARAGSTAVMTAAVTVATALAVLAGEVAEGTYQAAEVLDPASASELDGVEIVVEDRPIADLALAEEGTL</sequence>
<proteinExistence type="predicted"/>
<name>A0ABP5C9K3_9PSEU</name>
<dbReference type="Proteomes" id="UP001501116">
    <property type="component" value="Unassembled WGS sequence"/>
</dbReference>